<evidence type="ECO:0000256" key="2">
    <source>
        <dbReference type="ARBA" id="ARBA00022679"/>
    </source>
</evidence>
<dbReference type="Gene3D" id="2.160.10.10">
    <property type="entry name" value="Hexapeptide repeat proteins"/>
    <property type="match status" value="1"/>
</dbReference>
<dbReference type="EMBL" id="AJAS01000014">
    <property type="protein sequence ID" value="EOI00662.1"/>
    <property type="molecule type" value="Genomic_DNA"/>
</dbReference>
<comment type="similarity">
    <text evidence="1">Belongs to the transferase hexapeptide repeat family.</text>
</comment>
<evidence type="ECO:0008006" key="8">
    <source>
        <dbReference type="Google" id="ProtNLM"/>
    </source>
</evidence>
<dbReference type="STRING" id="155617.RV09_GL000066"/>
<protein>
    <recommendedName>
        <fullName evidence="8">Acetyltransferase</fullName>
    </recommendedName>
</protein>
<dbReference type="RefSeq" id="WP_010765144.1">
    <property type="nucleotide sequence ID" value="NZ_ASWB01000001.1"/>
</dbReference>
<dbReference type="PANTHER" id="PTHR23416">
    <property type="entry name" value="SIALIC ACID SYNTHASE-RELATED"/>
    <property type="match status" value="1"/>
</dbReference>
<organism evidence="4 6">
    <name type="scientific">Enterococcus moraviensis ATCC BAA-383</name>
    <dbReference type="NCBI Taxonomy" id="1158609"/>
    <lineage>
        <taxon>Bacteria</taxon>
        <taxon>Bacillati</taxon>
        <taxon>Bacillota</taxon>
        <taxon>Bacilli</taxon>
        <taxon>Lactobacillales</taxon>
        <taxon>Enterococcaceae</taxon>
        <taxon>Enterococcus</taxon>
    </lineage>
</organism>
<keyword evidence="3" id="KW-0677">Repeat</keyword>
<keyword evidence="7" id="KW-1185">Reference proteome</keyword>
<dbReference type="InterPro" id="IPR018357">
    <property type="entry name" value="Hexapep_transf_CS"/>
</dbReference>
<dbReference type="Proteomes" id="UP000013781">
    <property type="component" value="Unassembled WGS sequence"/>
</dbReference>
<evidence type="ECO:0000313" key="7">
    <source>
        <dbReference type="Proteomes" id="UP000014157"/>
    </source>
</evidence>
<dbReference type="Proteomes" id="UP000014157">
    <property type="component" value="Unassembled WGS sequence"/>
</dbReference>
<dbReference type="PATRIC" id="fig|1158609.3.peg.1724"/>
<dbReference type="PANTHER" id="PTHR23416:SF23">
    <property type="entry name" value="ACETYLTRANSFERASE C18B11.09C-RELATED"/>
    <property type="match status" value="1"/>
</dbReference>
<sequence length="192" mass="21654">MEDMNLQKKLIGKEILKDASLFEEIHSIKRKNEEWLMKLNAQYYPNQERLELLEKITQHSIDSSVEISQPFYSDFGQHIRFGKNIFINQNVTFVDLGGITIEDHVLIGPGTSLITVNHLISPENRRGIKAEPIHIKKNAWLGANVTVLPGVTIGENSIVGADSTVTKDIPENVIVLGSPAKEVRKINERNNF</sequence>
<dbReference type="Pfam" id="PF00132">
    <property type="entry name" value="Hexapep"/>
    <property type="match status" value="1"/>
</dbReference>
<dbReference type="SUPFAM" id="SSF51161">
    <property type="entry name" value="Trimeric LpxA-like enzymes"/>
    <property type="match status" value="1"/>
</dbReference>
<dbReference type="InterPro" id="IPR011004">
    <property type="entry name" value="Trimer_LpxA-like_sf"/>
</dbReference>
<keyword evidence="2" id="KW-0808">Transferase</keyword>
<name>R2TKN3_9ENTE</name>
<dbReference type="InterPro" id="IPR051159">
    <property type="entry name" value="Hexapeptide_acetyltransf"/>
</dbReference>
<reference evidence="5 7" key="2">
    <citation type="submission" date="2013-03" db="EMBL/GenBank/DDBJ databases">
        <title>The Genome Sequence of Enterococcus moraviensis BAA-383 (PacBio/Illumina hybrid assembly).</title>
        <authorList>
            <consortium name="The Broad Institute Genomics Platform"/>
            <consortium name="The Broad Institute Genome Sequencing Center for Infectious Disease"/>
            <person name="Earl A."/>
            <person name="Russ C."/>
            <person name="Gilmore M."/>
            <person name="Surin D."/>
            <person name="Walker B."/>
            <person name="Young S."/>
            <person name="Zeng Q."/>
            <person name="Gargeya S."/>
            <person name="Fitzgerald M."/>
            <person name="Haas B."/>
            <person name="Abouelleil A."/>
            <person name="Allen A.W."/>
            <person name="Alvarado L."/>
            <person name="Arachchi H.M."/>
            <person name="Berlin A.M."/>
            <person name="Chapman S.B."/>
            <person name="Gainer-Dewar J."/>
            <person name="Goldberg J."/>
            <person name="Griggs A."/>
            <person name="Gujja S."/>
            <person name="Hansen M."/>
            <person name="Howarth C."/>
            <person name="Imamovic A."/>
            <person name="Ireland A."/>
            <person name="Larimer J."/>
            <person name="McCowan C."/>
            <person name="Murphy C."/>
            <person name="Pearson M."/>
            <person name="Poon T.W."/>
            <person name="Priest M."/>
            <person name="Roberts A."/>
            <person name="Saif S."/>
            <person name="Shea T."/>
            <person name="Sisk P."/>
            <person name="Sykes S."/>
            <person name="Wortman J."/>
            <person name="Nusbaum C."/>
            <person name="Birren B."/>
        </authorList>
    </citation>
    <scope>NUCLEOTIDE SEQUENCE [LARGE SCALE GENOMIC DNA]</scope>
    <source>
        <strain evidence="5 7">ATCC BAA-383</strain>
    </source>
</reference>
<accession>R2TKN3</accession>
<dbReference type="AlphaFoldDB" id="R2TKN3"/>
<evidence type="ECO:0000256" key="3">
    <source>
        <dbReference type="ARBA" id="ARBA00022737"/>
    </source>
</evidence>
<gene>
    <name evidence="5" type="ORF">I586_00102</name>
    <name evidence="4" type="ORF">UAY_01765</name>
</gene>
<reference evidence="4 6" key="1">
    <citation type="submission" date="2013-02" db="EMBL/GenBank/DDBJ databases">
        <title>The Genome Sequence of Enterococcus moraviensis BAA-383.</title>
        <authorList>
            <consortium name="The Broad Institute Genome Sequencing Platform"/>
            <consortium name="The Broad Institute Genome Sequencing Center for Infectious Disease"/>
            <person name="Earl A.M."/>
            <person name="Gilmore M.S."/>
            <person name="Lebreton F."/>
            <person name="Walker B."/>
            <person name="Young S.K."/>
            <person name="Zeng Q."/>
            <person name="Gargeya S."/>
            <person name="Fitzgerald M."/>
            <person name="Haas B."/>
            <person name="Abouelleil A."/>
            <person name="Alvarado L."/>
            <person name="Arachchi H.M."/>
            <person name="Berlin A.M."/>
            <person name="Chapman S.B."/>
            <person name="Dewar J."/>
            <person name="Goldberg J."/>
            <person name="Griggs A."/>
            <person name="Gujja S."/>
            <person name="Hansen M."/>
            <person name="Howarth C."/>
            <person name="Imamovic A."/>
            <person name="Larimer J."/>
            <person name="McCowan C."/>
            <person name="Murphy C."/>
            <person name="Neiman D."/>
            <person name="Pearson M."/>
            <person name="Priest M."/>
            <person name="Roberts A."/>
            <person name="Saif S."/>
            <person name="Shea T."/>
            <person name="Sisk P."/>
            <person name="Sykes S."/>
            <person name="Wortman J."/>
            <person name="Nusbaum C."/>
            <person name="Birren B."/>
        </authorList>
    </citation>
    <scope>NUCLEOTIDE SEQUENCE [LARGE SCALE GENOMIC DNA]</scope>
    <source>
        <strain evidence="4 6">ATCC BAA-383</strain>
    </source>
</reference>
<evidence type="ECO:0000256" key="1">
    <source>
        <dbReference type="ARBA" id="ARBA00007274"/>
    </source>
</evidence>
<comment type="caution">
    <text evidence="4">The sequence shown here is derived from an EMBL/GenBank/DDBJ whole genome shotgun (WGS) entry which is preliminary data.</text>
</comment>
<dbReference type="HOGENOM" id="CLU_051638_3_4_9"/>
<dbReference type="eggNOG" id="COG0110">
    <property type="taxonomic scope" value="Bacteria"/>
</dbReference>
<dbReference type="PROSITE" id="PS00101">
    <property type="entry name" value="HEXAPEP_TRANSFERASES"/>
    <property type="match status" value="1"/>
</dbReference>
<evidence type="ECO:0000313" key="4">
    <source>
        <dbReference type="EMBL" id="EOI00662.1"/>
    </source>
</evidence>
<evidence type="ECO:0000313" key="5">
    <source>
        <dbReference type="EMBL" id="EOT73109.1"/>
    </source>
</evidence>
<dbReference type="CDD" id="cd03357">
    <property type="entry name" value="LbH_MAT_GAT"/>
    <property type="match status" value="1"/>
</dbReference>
<evidence type="ECO:0000313" key="6">
    <source>
        <dbReference type="Proteomes" id="UP000013781"/>
    </source>
</evidence>
<dbReference type="InterPro" id="IPR001451">
    <property type="entry name" value="Hexapep"/>
</dbReference>
<dbReference type="EMBL" id="ASWB01000001">
    <property type="protein sequence ID" value="EOT73109.1"/>
    <property type="molecule type" value="Genomic_DNA"/>
</dbReference>
<dbReference type="OrthoDB" id="9812571at2"/>
<dbReference type="GO" id="GO:0008374">
    <property type="term" value="F:O-acyltransferase activity"/>
    <property type="evidence" value="ECO:0007669"/>
    <property type="project" value="TreeGrafter"/>
</dbReference>
<proteinExistence type="inferred from homology"/>